<evidence type="ECO:0000256" key="2">
    <source>
        <dbReference type="ARBA" id="ARBA00023186"/>
    </source>
</evidence>
<keyword evidence="4" id="KW-1185">Reference proteome</keyword>
<reference evidence="3" key="2">
    <citation type="journal article" date="2023" name="Int. J. Mol. Sci.">
        <title>De Novo Assembly and Annotation of 11 Diverse Shrub Willow (Salix) Genomes Reveals Novel Gene Organization in Sex-Linked Regions.</title>
        <authorList>
            <person name="Hyden B."/>
            <person name="Feng K."/>
            <person name="Yates T.B."/>
            <person name="Jawdy S."/>
            <person name="Cereghino C."/>
            <person name="Smart L.B."/>
            <person name="Muchero W."/>
        </authorList>
    </citation>
    <scope>NUCLEOTIDE SEQUENCE</scope>
    <source>
        <tissue evidence="3">Shoot tip</tissue>
    </source>
</reference>
<accession>A0ABQ8ZTC1</accession>
<evidence type="ECO:0000313" key="3">
    <source>
        <dbReference type="EMBL" id="KAJ6311416.1"/>
    </source>
</evidence>
<proteinExistence type="inferred from homology"/>
<protein>
    <submittedName>
        <fullName evidence="3">Uncharacterized protein</fullName>
    </submittedName>
</protein>
<dbReference type="PANTHER" id="PTHR45633">
    <property type="entry name" value="60 KDA HEAT SHOCK PROTEIN, MITOCHONDRIAL"/>
    <property type="match status" value="1"/>
</dbReference>
<reference evidence="3" key="1">
    <citation type="submission" date="2022-10" db="EMBL/GenBank/DDBJ databases">
        <authorList>
            <person name="Hyden B.L."/>
            <person name="Feng K."/>
            <person name="Yates T."/>
            <person name="Jawdy S."/>
            <person name="Smart L.B."/>
            <person name="Muchero W."/>
        </authorList>
    </citation>
    <scope>NUCLEOTIDE SEQUENCE</scope>
    <source>
        <tissue evidence="3">Shoot tip</tissue>
    </source>
</reference>
<comment type="similarity">
    <text evidence="1">Belongs to the chaperonin (HSP60) family.</text>
</comment>
<evidence type="ECO:0000256" key="1">
    <source>
        <dbReference type="ARBA" id="ARBA00006607"/>
    </source>
</evidence>
<name>A0ABQ8ZTC1_9ROSI</name>
<dbReference type="Gene3D" id="3.50.7.10">
    <property type="entry name" value="GroEL"/>
    <property type="match status" value="2"/>
</dbReference>
<dbReference type="Proteomes" id="UP001141253">
    <property type="component" value="Chromosome 10"/>
</dbReference>
<keyword evidence="2" id="KW-0143">Chaperone</keyword>
<evidence type="ECO:0000313" key="4">
    <source>
        <dbReference type="Proteomes" id="UP001141253"/>
    </source>
</evidence>
<dbReference type="EMBL" id="JAPFFI010000024">
    <property type="protein sequence ID" value="KAJ6311416.1"/>
    <property type="molecule type" value="Genomic_DNA"/>
</dbReference>
<comment type="caution">
    <text evidence="3">The sequence shown here is derived from an EMBL/GenBank/DDBJ whole genome shotgun (WGS) entry which is preliminary data.</text>
</comment>
<dbReference type="InterPro" id="IPR001844">
    <property type="entry name" value="Cpn60/GroEL"/>
</dbReference>
<dbReference type="SUPFAM" id="SSF52029">
    <property type="entry name" value="GroEL apical domain-like"/>
    <property type="match status" value="1"/>
</dbReference>
<dbReference type="InterPro" id="IPR027409">
    <property type="entry name" value="GroEL-like_apical_dom_sf"/>
</dbReference>
<sequence>MQIITSMLLRECSLTVVISHCSEKIINARDLIAILEDAIRGGYPVVIIAEDTERDAFQQQECKRSKMQLAGLSLGKLGNEVLGHASKVALTKNTTTIIGDGITQEAVNKSGGRIGNLIEAAEQGYEKEELDKRIAKLSGVVAVIQVGDEIKKYEEKEE</sequence>
<gene>
    <name evidence="3" type="ORF">OIU77_013225</name>
</gene>
<organism evidence="3 4">
    <name type="scientific">Salix suchowensis</name>
    <dbReference type="NCBI Taxonomy" id="1278906"/>
    <lineage>
        <taxon>Eukaryota</taxon>
        <taxon>Viridiplantae</taxon>
        <taxon>Streptophyta</taxon>
        <taxon>Embryophyta</taxon>
        <taxon>Tracheophyta</taxon>
        <taxon>Spermatophyta</taxon>
        <taxon>Magnoliopsida</taxon>
        <taxon>eudicotyledons</taxon>
        <taxon>Gunneridae</taxon>
        <taxon>Pentapetalae</taxon>
        <taxon>rosids</taxon>
        <taxon>fabids</taxon>
        <taxon>Malpighiales</taxon>
        <taxon>Salicaceae</taxon>
        <taxon>Saliceae</taxon>
        <taxon>Salix</taxon>
    </lineage>
</organism>